<dbReference type="AlphaFoldDB" id="A0A382RTF3"/>
<sequence length="183" mass="19677">VALRAEAEPLIEFFQLETGSAHGLFTVYRGESVWLVISGVGRVPAGAAVAHLHLVSGGEVDVPWLNVGIAGHRQLSIGNLLLASRIVEPATGRSWYPPYTLDSTVQRSELVTVDQPERDFPRCSAYDMEAAGFYAMASRCSTSELVQSLKVVSDNPGTTLDLSHQQISQLIADQLESIVTVAG</sequence>
<dbReference type="GO" id="GO:1904047">
    <property type="term" value="F:S-adenosyl-L-methionine binding"/>
    <property type="evidence" value="ECO:0007669"/>
    <property type="project" value="TreeGrafter"/>
</dbReference>
<dbReference type="PANTHER" id="PTHR37822:SF2">
    <property type="entry name" value="SPORE PHOTOPRODUCT LYASE"/>
    <property type="match status" value="1"/>
</dbReference>
<organism evidence="1">
    <name type="scientific">marine metagenome</name>
    <dbReference type="NCBI Taxonomy" id="408172"/>
    <lineage>
        <taxon>unclassified sequences</taxon>
        <taxon>metagenomes</taxon>
        <taxon>ecological metagenomes</taxon>
    </lineage>
</organism>
<evidence type="ECO:0000313" key="1">
    <source>
        <dbReference type="EMBL" id="SVD00228.1"/>
    </source>
</evidence>
<gene>
    <name evidence="1" type="ORF">METZ01_LOCUS353082</name>
</gene>
<dbReference type="Gene3D" id="3.40.50.1580">
    <property type="entry name" value="Nucleoside phosphorylase domain"/>
    <property type="match status" value="1"/>
</dbReference>
<dbReference type="InterPro" id="IPR049539">
    <property type="entry name" value="SPL"/>
</dbReference>
<dbReference type="GO" id="GO:0009116">
    <property type="term" value="P:nucleoside metabolic process"/>
    <property type="evidence" value="ECO:0007669"/>
    <property type="project" value="InterPro"/>
</dbReference>
<dbReference type="InterPro" id="IPR035994">
    <property type="entry name" value="Nucleoside_phosphorylase_sf"/>
</dbReference>
<dbReference type="PANTHER" id="PTHR37822">
    <property type="entry name" value="SPORE PHOTOPRODUCT LYASE-RELATED"/>
    <property type="match status" value="1"/>
</dbReference>
<dbReference type="GO" id="GO:0042601">
    <property type="term" value="C:endospore-forming forespore"/>
    <property type="evidence" value="ECO:0007669"/>
    <property type="project" value="TreeGrafter"/>
</dbReference>
<dbReference type="GO" id="GO:0051539">
    <property type="term" value="F:4 iron, 4 sulfur cluster binding"/>
    <property type="evidence" value="ECO:0007669"/>
    <property type="project" value="TreeGrafter"/>
</dbReference>
<accession>A0A382RTF3</accession>
<feature type="non-terminal residue" evidence="1">
    <location>
        <position position="183"/>
    </location>
</feature>
<name>A0A382RTF3_9ZZZZ</name>
<dbReference type="SUPFAM" id="SSF53167">
    <property type="entry name" value="Purine and uridine phosphorylases"/>
    <property type="match status" value="1"/>
</dbReference>
<feature type="non-terminal residue" evidence="1">
    <location>
        <position position="1"/>
    </location>
</feature>
<protein>
    <recommendedName>
        <fullName evidence="2">Nucleoside phosphorylase domain-containing protein</fullName>
    </recommendedName>
</protein>
<dbReference type="EMBL" id="UINC01123628">
    <property type="protein sequence ID" value="SVD00228.1"/>
    <property type="molecule type" value="Genomic_DNA"/>
</dbReference>
<reference evidence="1" key="1">
    <citation type="submission" date="2018-05" db="EMBL/GenBank/DDBJ databases">
        <authorList>
            <person name="Lanie J.A."/>
            <person name="Ng W.-L."/>
            <person name="Kazmierczak K.M."/>
            <person name="Andrzejewski T.M."/>
            <person name="Davidsen T.M."/>
            <person name="Wayne K.J."/>
            <person name="Tettelin H."/>
            <person name="Glass J.I."/>
            <person name="Rusch D."/>
            <person name="Podicherti R."/>
            <person name="Tsui H.-C.T."/>
            <person name="Winkler M.E."/>
        </authorList>
    </citation>
    <scope>NUCLEOTIDE SEQUENCE</scope>
</reference>
<evidence type="ECO:0008006" key="2">
    <source>
        <dbReference type="Google" id="ProtNLM"/>
    </source>
</evidence>
<proteinExistence type="predicted"/>
<dbReference type="GO" id="GO:0003913">
    <property type="term" value="F:DNA photolyase activity"/>
    <property type="evidence" value="ECO:0007669"/>
    <property type="project" value="TreeGrafter"/>
</dbReference>